<dbReference type="EMBL" id="JACGWN010000005">
    <property type="protein sequence ID" value="KAL0449312.1"/>
    <property type="molecule type" value="Genomic_DNA"/>
</dbReference>
<comment type="caution">
    <text evidence="1">The sequence shown here is derived from an EMBL/GenBank/DDBJ whole genome shotgun (WGS) entry which is preliminary data.</text>
</comment>
<reference evidence="1" key="2">
    <citation type="journal article" date="2024" name="Plant">
        <title>Genomic evolution and insights into agronomic trait innovations of Sesamum species.</title>
        <authorList>
            <person name="Miao H."/>
            <person name="Wang L."/>
            <person name="Qu L."/>
            <person name="Liu H."/>
            <person name="Sun Y."/>
            <person name="Le M."/>
            <person name="Wang Q."/>
            <person name="Wei S."/>
            <person name="Zheng Y."/>
            <person name="Lin W."/>
            <person name="Duan Y."/>
            <person name="Cao H."/>
            <person name="Xiong S."/>
            <person name="Wang X."/>
            <person name="Wei L."/>
            <person name="Li C."/>
            <person name="Ma Q."/>
            <person name="Ju M."/>
            <person name="Zhao R."/>
            <person name="Li G."/>
            <person name="Mu C."/>
            <person name="Tian Q."/>
            <person name="Mei H."/>
            <person name="Zhang T."/>
            <person name="Gao T."/>
            <person name="Zhang H."/>
        </authorList>
    </citation>
    <scope>NUCLEOTIDE SEQUENCE</scope>
    <source>
        <strain evidence="1">KEN1</strain>
    </source>
</reference>
<accession>A0AAW2X928</accession>
<name>A0AAW2X928_9LAMI</name>
<dbReference type="AlphaFoldDB" id="A0AAW2X928"/>
<organism evidence="1">
    <name type="scientific">Sesamum latifolium</name>
    <dbReference type="NCBI Taxonomy" id="2727402"/>
    <lineage>
        <taxon>Eukaryota</taxon>
        <taxon>Viridiplantae</taxon>
        <taxon>Streptophyta</taxon>
        <taxon>Embryophyta</taxon>
        <taxon>Tracheophyta</taxon>
        <taxon>Spermatophyta</taxon>
        <taxon>Magnoliopsida</taxon>
        <taxon>eudicotyledons</taxon>
        <taxon>Gunneridae</taxon>
        <taxon>Pentapetalae</taxon>
        <taxon>asterids</taxon>
        <taxon>lamiids</taxon>
        <taxon>Lamiales</taxon>
        <taxon>Pedaliaceae</taxon>
        <taxon>Sesamum</taxon>
    </lineage>
</organism>
<gene>
    <name evidence="1" type="ORF">Slati_1487600</name>
</gene>
<reference evidence="1" key="1">
    <citation type="submission" date="2020-06" db="EMBL/GenBank/DDBJ databases">
        <authorList>
            <person name="Li T."/>
            <person name="Hu X."/>
            <person name="Zhang T."/>
            <person name="Song X."/>
            <person name="Zhang H."/>
            <person name="Dai N."/>
            <person name="Sheng W."/>
            <person name="Hou X."/>
            <person name="Wei L."/>
        </authorList>
    </citation>
    <scope>NUCLEOTIDE SEQUENCE</scope>
    <source>
        <strain evidence="1">KEN1</strain>
        <tissue evidence="1">Leaf</tissue>
    </source>
</reference>
<evidence type="ECO:0000313" key="1">
    <source>
        <dbReference type="EMBL" id="KAL0449312.1"/>
    </source>
</evidence>
<protein>
    <submittedName>
        <fullName evidence="1">Uncharacterized protein</fullName>
    </submittedName>
</protein>
<proteinExistence type="predicted"/>
<sequence length="58" mass="6214">MSRKLFSYDVFAERDASLGQAVSPELLAGKVPPFPSSGIAKCQGADVQLLLYLQSQQG</sequence>